<dbReference type="InterPro" id="IPR043128">
    <property type="entry name" value="Rev_trsase/Diguanyl_cyclase"/>
</dbReference>
<dbReference type="Gene3D" id="3.30.70.270">
    <property type="match status" value="2"/>
</dbReference>
<dbReference type="InterPro" id="IPR001878">
    <property type="entry name" value="Znf_CCHC"/>
</dbReference>
<dbReference type="PANTHER" id="PTHR37984:SF13">
    <property type="entry name" value="RIBONUCLEASE H"/>
    <property type="match status" value="1"/>
</dbReference>
<dbReference type="AlphaFoldDB" id="A0ABD2VUQ0"/>
<organism evidence="11 12">
    <name type="scientific">Trichogramma kaykai</name>
    <dbReference type="NCBI Taxonomy" id="54128"/>
    <lineage>
        <taxon>Eukaryota</taxon>
        <taxon>Metazoa</taxon>
        <taxon>Ecdysozoa</taxon>
        <taxon>Arthropoda</taxon>
        <taxon>Hexapoda</taxon>
        <taxon>Insecta</taxon>
        <taxon>Pterygota</taxon>
        <taxon>Neoptera</taxon>
        <taxon>Endopterygota</taxon>
        <taxon>Hymenoptera</taxon>
        <taxon>Apocrita</taxon>
        <taxon>Proctotrupomorpha</taxon>
        <taxon>Chalcidoidea</taxon>
        <taxon>Trichogrammatidae</taxon>
        <taxon>Trichogramma</taxon>
    </lineage>
</organism>
<dbReference type="PROSITE" id="PS50158">
    <property type="entry name" value="ZF_CCHC"/>
    <property type="match status" value="1"/>
</dbReference>
<dbReference type="FunFam" id="3.10.20.370:FF:000001">
    <property type="entry name" value="Retrovirus-related Pol polyprotein from transposon 17.6-like protein"/>
    <property type="match status" value="1"/>
</dbReference>
<evidence type="ECO:0000256" key="1">
    <source>
        <dbReference type="ARBA" id="ARBA00012493"/>
    </source>
</evidence>
<dbReference type="Pfam" id="PF17919">
    <property type="entry name" value="RT_RNaseH_2"/>
    <property type="match status" value="1"/>
</dbReference>
<dbReference type="InterPro" id="IPR043502">
    <property type="entry name" value="DNA/RNA_pol_sf"/>
</dbReference>
<evidence type="ECO:0000256" key="4">
    <source>
        <dbReference type="ARBA" id="ARBA00022722"/>
    </source>
</evidence>
<sequence>MNITGALTIMKVDGEKLKASYLLHYVGDKAYNVLCDNLGTSEVMTKEYKVLTEKLREIFALVALEIAKNFKFNCRKQQIGESVKEFATALNNLSATCKFGDFLRKALRNQFVYGLSNSLCEKETLCENPKHKANSCTLPKDIACNSCGKQGHLAKVCMRKSKHINQLEEDVDVEVLDILQIDSSEKNQNRDKFIKDLLVYGNKVTFEVDSEAGVSVMYYDQARKLFPGTKVLRSSLHSVSYCKTSINVRGYIRVTVQFDGVTFNFNLYLTSQNRGPLCGREWIHCFIQEFGAHSLFTSVLSVETVTRTYSNFDKIASINSLKDKYKNVIQQDLSPIKILGIATLSLKPDAKPKFIKSRRVPFRLVPLVNKALESLEREGIIERVNASLYATPIVTVLKKDGTVRICGDYSVTVNSQLIVNEFPMPTTDEILADLAGCEFFAKIDCTQAYLQLPVDAKTADILTINTQRGMNRVWRLMFGIAAAPAIWQVKMMSLFRTIKGVRVFQDDLRLAAATFEELTKLIHTVLKILDDHNVKLNLSKSVFLDDKIIYCGFVFDAEGVHKDSSKFQAVIDMPPPANITELRSFIGMITYYNRFMKDIATVLDPLYELLRHDVQYTWTDKCQKAFVLVKKIFTQDNCLTLFNPKLPLVLATDVSPLGVGAVLSHILKDGSERPICFISQRLNKVRQKYSQIDREAFAIFFAIKKLHQYLYGHKFTLICDNLPLVQIFNPNKSLPTYSDMRMQHYALFLRRFTYDIKYRRSEQNSNADCLSRLLMDECDIACDVVDLMYAESCNVFEIDVFNLRELVYGDLTKKDTWNVDPREFSIENGVLKLLLVANMDKDIEELVRNNQAKVPIHEWEPAVEPFERVHVDFAGPFMNPIFFVLVYAYSKRPEVDIVKNMLAETTVEVCQEIFA</sequence>
<evidence type="ECO:0000256" key="9">
    <source>
        <dbReference type="PROSITE-ProRule" id="PRU00047"/>
    </source>
</evidence>
<evidence type="ECO:0000259" key="10">
    <source>
        <dbReference type="PROSITE" id="PS50158"/>
    </source>
</evidence>
<gene>
    <name evidence="11" type="ORF">TKK_019866</name>
</gene>
<dbReference type="EMBL" id="JBJJXI010000174">
    <property type="protein sequence ID" value="KAL3384389.1"/>
    <property type="molecule type" value="Genomic_DNA"/>
</dbReference>
<keyword evidence="2" id="KW-0645">Protease</keyword>
<evidence type="ECO:0000256" key="5">
    <source>
        <dbReference type="ARBA" id="ARBA00022750"/>
    </source>
</evidence>
<keyword evidence="3" id="KW-0548">Nucleotidyltransferase</keyword>
<dbReference type="CDD" id="cd09274">
    <property type="entry name" value="RNase_HI_RT_Ty3"/>
    <property type="match status" value="1"/>
</dbReference>
<keyword evidence="9" id="KW-0863">Zinc-finger</keyword>
<dbReference type="Pfam" id="PF00078">
    <property type="entry name" value="RVT_1"/>
    <property type="match status" value="1"/>
</dbReference>
<evidence type="ECO:0000256" key="6">
    <source>
        <dbReference type="ARBA" id="ARBA00022759"/>
    </source>
</evidence>
<keyword evidence="6" id="KW-0255">Endonuclease</keyword>
<dbReference type="Gene3D" id="3.10.20.370">
    <property type="match status" value="1"/>
</dbReference>
<dbReference type="GO" id="GO:0003964">
    <property type="term" value="F:RNA-directed DNA polymerase activity"/>
    <property type="evidence" value="ECO:0007669"/>
    <property type="project" value="UniProtKB-KW"/>
</dbReference>
<dbReference type="GO" id="GO:0003677">
    <property type="term" value="F:DNA binding"/>
    <property type="evidence" value="ECO:0007669"/>
    <property type="project" value="UniProtKB-KW"/>
</dbReference>
<keyword evidence="9" id="KW-0479">Metal-binding</keyword>
<dbReference type="InterPro" id="IPR041577">
    <property type="entry name" value="RT_RNaseH_2"/>
</dbReference>
<dbReference type="GO" id="GO:0006508">
    <property type="term" value="P:proteolysis"/>
    <property type="evidence" value="ECO:0007669"/>
    <property type="project" value="UniProtKB-KW"/>
</dbReference>
<keyword evidence="4" id="KW-0540">Nuclease</keyword>
<dbReference type="InterPro" id="IPR050951">
    <property type="entry name" value="Retrovirus_Pol_polyprotein"/>
</dbReference>
<protein>
    <recommendedName>
        <fullName evidence="1">RNA-directed DNA polymerase</fullName>
        <ecNumber evidence="1">2.7.7.49</ecNumber>
    </recommendedName>
</protein>
<dbReference type="InterPro" id="IPR036875">
    <property type="entry name" value="Znf_CCHC_sf"/>
</dbReference>
<dbReference type="EC" id="2.7.7.49" evidence="1"/>
<name>A0ABD2VUQ0_9HYME</name>
<dbReference type="PANTHER" id="PTHR37984">
    <property type="entry name" value="PROTEIN CBG26694"/>
    <property type="match status" value="1"/>
</dbReference>
<proteinExistence type="predicted"/>
<evidence type="ECO:0000313" key="11">
    <source>
        <dbReference type="EMBL" id="KAL3384389.1"/>
    </source>
</evidence>
<evidence type="ECO:0000256" key="3">
    <source>
        <dbReference type="ARBA" id="ARBA00022695"/>
    </source>
</evidence>
<dbReference type="SUPFAM" id="SSF57756">
    <property type="entry name" value="Retrovirus zinc finger-like domains"/>
    <property type="match status" value="1"/>
</dbReference>
<keyword evidence="7" id="KW-0695">RNA-directed DNA polymerase</keyword>
<dbReference type="GO" id="GO:0004190">
    <property type="term" value="F:aspartic-type endopeptidase activity"/>
    <property type="evidence" value="ECO:0007669"/>
    <property type="project" value="UniProtKB-KW"/>
</dbReference>
<feature type="domain" description="CCHC-type" evidence="10">
    <location>
        <begin position="144"/>
        <end position="157"/>
    </location>
</feature>
<dbReference type="CDD" id="cd01647">
    <property type="entry name" value="RT_LTR"/>
    <property type="match status" value="1"/>
</dbReference>
<dbReference type="InterPro" id="IPR021109">
    <property type="entry name" value="Peptidase_aspartic_dom_sf"/>
</dbReference>
<keyword evidence="8" id="KW-0238">DNA-binding</keyword>
<dbReference type="GO" id="GO:0004519">
    <property type="term" value="F:endonuclease activity"/>
    <property type="evidence" value="ECO:0007669"/>
    <property type="project" value="UniProtKB-KW"/>
</dbReference>
<dbReference type="SUPFAM" id="SSF50630">
    <property type="entry name" value="Acid proteases"/>
    <property type="match status" value="1"/>
</dbReference>
<dbReference type="InterPro" id="IPR000477">
    <property type="entry name" value="RT_dom"/>
</dbReference>
<keyword evidence="9" id="KW-0862">Zinc</keyword>
<keyword evidence="6" id="KW-0378">Hydrolase</keyword>
<comment type="caution">
    <text evidence="11">The sequence shown here is derived from an EMBL/GenBank/DDBJ whole genome shotgun (WGS) entry which is preliminary data.</text>
</comment>
<evidence type="ECO:0000256" key="2">
    <source>
        <dbReference type="ARBA" id="ARBA00022670"/>
    </source>
</evidence>
<reference evidence="11 12" key="1">
    <citation type="journal article" date="2024" name="bioRxiv">
        <title>A reference genome for Trichogramma kaykai: A tiny desert-dwelling parasitoid wasp with competing sex-ratio distorters.</title>
        <authorList>
            <person name="Culotta J."/>
            <person name="Lindsey A.R."/>
        </authorList>
    </citation>
    <scope>NUCLEOTIDE SEQUENCE [LARGE SCALE GENOMIC DNA]</scope>
    <source>
        <strain evidence="11 12">KSX58</strain>
    </source>
</reference>
<dbReference type="SUPFAM" id="SSF56672">
    <property type="entry name" value="DNA/RNA polymerases"/>
    <property type="match status" value="1"/>
</dbReference>
<keyword evidence="12" id="KW-1185">Reference proteome</keyword>
<dbReference type="GO" id="GO:0008270">
    <property type="term" value="F:zinc ion binding"/>
    <property type="evidence" value="ECO:0007669"/>
    <property type="project" value="UniProtKB-KW"/>
</dbReference>
<dbReference type="Proteomes" id="UP001627154">
    <property type="component" value="Unassembled WGS sequence"/>
</dbReference>
<dbReference type="FunFam" id="3.30.70.270:FF:000020">
    <property type="entry name" value="Transposon Tf2-6 polyprotein-like Protein"/>
    <property type="match status" value="1"/>
</dbReference>
<accession>A0ABD2VUQ0</accession>
<dbReference type="Gene3D" id="3.10.10.10">
    <property type="entry name" value="HIV Type 1 Reverse Transcriptase, subunit A, domain 1"/>
    <property type="match status" value="1"/>
</dbReference>
<evidence type="ECO:0000313" key="12">
    <source>
        <dbReference type="Proteomes" id="UP001627154"/>
    </source>
</evidence>
<dbReference type="Gene3D" id="4.10.60.10">
    <property type="entry name" value="Zinc finger, CCHC-type"/>
    <property type="match status" value="1"/>
</dbReference>
<keyword evidence="3" id="KW-0808">Transferase</keyword>
<evidence type="ECO:0000256" key="8">
    <source>
        <dbReference type="ARBA" id="ARBA00023125"/>
    </source>
</evidence>
<evidence type="ECO:0000256" key="7">
    <source>
        <dbReference type="ARBA" id="ARBA00022918"/>
    </source>
</evidence>
<keyword evidence="5" id="KW-0064">Aspartyl protease</keyword>